<feature type="chain" id="PRO_5012842043" description="DELLA protein" evidence="1">
    <location>
        <begin position="18"/>
        <end position="196"/>
    </location>
</feature>
<accession>A0A1R0GRB0</accession>
<feature type="signal peptide" evidence="1">
    <location>
        <begin position="1"/>
        <end position="17"/>
    </location>
</feature>
<dbReference type="EMBL" id="LSSL01004486">
    <property type="protein sequence ID" value="OLY79416.1"/>
    <property type="molecule type" value="Genomic_DNA"/>
</dbReference>
<proteinExistence type="predicted"/>
<dbReference type="Proteomes" id="UP000187455">
    <property type="component" value="Unassembled WGS sequence"/>
</dbReference>
<comment type="caution">
    <text evidence="2">The sequence shown here is derived from an EMBL/GenBank/DDBJ whole genome shotgun (WGS) entry which is preliminary data.</text>
</comment>
<evidence type="ECO:0000313" key="3">
    <source>
        <dbReference type="Proteomes" id="UP000187455"/>
    </source>
</evidence>
<protein>
    <recommendedName>
        <fullName evidence="4">DELLA protein</fullName>
    </recommendedName>
</protein>
<gene>
    <name evidence="2" type="ORF">AYI68_g6515</name>
</gene>
<evidence type="ECO:0000256" key="1">
    <source>
        <dbReference type="SAM" id="SignalP"/>
    </source>
</evidence>
<evidence type="ECO:0008006" key="4">
    <source>
        <dbReference type="Google" id="ProtNLM"/>
    </source>
</evidence>
<dbReference type="STRING" id="133383.A0A1R0GRB0"/>
<keyword evidence="3" id="KW-1185">Reference proteome</keyword>
<feature type="non-terminal residue" evidence="2">
    <location>
        <position position="1"/>
    </location>
</feature>
<reference evidence="2 3" key="1">
    <citation type="journal article" date="2016" name="Mol. Biol. Evol.">
        <title>Genome-Wide Survey of Gut Fungi (Harpellales) Reveals the First Horizontally Transferred Ubiquitin Gene from a Mosquito Host.</title>
        <authorList>
            <person name="Wang Y."/>
            <person name="White M.M."/>
            <person name="Kvist S."/>
            <person name="Moncalvo J.M."/>
        </authorList>
    </citation>
    <scope>NUCLEOTIDE SEQUENCE [LARGE SCALE GENOMIC DNA]</scope>
    <source>
        <strain evidence="2 3">ALG-7-W6</strain>
    </source>
</reference>
<keyword evidence="1" id="KW-0732">Signal</keyword>
<organism evidence="2 3">
    <name type="scientific">Smittium mucronatum</name>
    <dbReference type="NCBI Taxonomy" id="133383"/>
    <lineage>
        <taxon>Eukaryota</taxon>
        <taxon>Fungi</taxon>
        <taxon>Fungi incertae sedis</taxon>
        <taxon>Zoopagomycota</taxon>
        <taxon>Kickxellomycotina</taxon>
        <taxon>Harpellomycetes</taxon>
        <taxon>Harpellales</taxon>
        <taxon>Legeriomycetaceae</taxon>
        <taxon>Smittium</taxon>
    </lineage>
</organism>
<dbReference type="AlphaFoldDB" id="A0A1R0GRB0"/>
<name>A0A1R0GRB0_9FUNG</name>
<evidence type="ECO:0000313" key="2">
    <source>
        <dbReference type="EMBL" id="OLY79416.1"/>
    </source>
</evidence>
<sequence length="196" mass="20541">PNCGLLLLSEYVSSCAAADAAKDSSDAESAKEFLDAADANSAQDSAADISATNDSLVSAETKHNIGKTAHGLSAIRYLITSGTPLPLRAPELFELGFSNSMISSKMAADLVSKLVHAAGCPYPHTAMAIDSTISAMYEFPGPSRLNPWLDEINAYFNEFDDLMVQFSSVEEMGALEAKVGGGSGGWFGAISSLLHL</sequence>